<gene>
    <name evidence="3" type="ORF">HPP92_017194</name>
</gene>
<accession>A0A835QDL8</accession>
<proteinExistence type="predicted"/>
<keyword evidence="4" id="KW-1185">Reference proteome</keyword>
<evidence type="ECO:0000313" key="3">
    <source>
        <dbReference type="EMBL" id="KAG0470494.1"/>
    </source>
</evidence>
<reference evidence="3 4" key="1">
    <citation type="journal article" date="2020" name="Nat. Food">
        <title>A phased Vanilla planifolia genome enables genetic improvement of flavour and production.</title>
        <authorList>
            <person name="Hasing T."/>
            <person name="Tang H."/>
            <person name="Brym M."/>
            <person name="Khazi F."/>
            <person name="Huang T."/>
            <person name="Chambers A.H."/>
        </authorList>
    </citation>
    <scope>NUCLEOTIDE SEQUENCE [LARGE SCALE GENOMIC DNA]</scope>
    <source>
        <tissue evidence="3">Leaf</tissue>
    </source>
</reference>
<comment type="caution">
    <text evidence="3">The sequence shown here is derived from an EMBL/GenBank/DDBJ whole genome shotgun (WGS) entry which is preliminary data.</text>
</comment>
<feature type="coiled-coil region" evidence="1">
    <location>
        <begin position="138"/>
        <end position="196"/>
    </location>
</feature>
<protein>
    <submittedName>
        <fullName evidence="3">Uncharacterized protein</fullName>
    </submittedName>
</protein>
<name>A0A835QDL8_VANPL</name>
<dbReference type="EMBL" id="JADCNL010000008">
    <property type="protein sequence ID" value="KAG0470494.1"/>
    <property type="molecule type" value="Genomic_DNA"/>
</dbReference>
<feature type="coiled-coil region" evidence="1">
    <location>
        <begin position="235"/>
        <end position="283"/>
    </location>
</feature>
<feature type="coiled-coil region" evidence="1">
    <location>
        <begin position="363"/>
        <end position="397"/>
    </location>
</feature>
<dbReference type="Proteomes" id="UP000636800">
    <property type="component" value="Unassembled WGS sequence"/>
</dbReference>
<dbReference type="OrthoDB" id="10263353at2759"/>
<keyword evidence="1" id="KW-0175">Coiled coil</keyword>
<feature type="coiled-coil region" evidence="1">
    <location>
        <begin position="450"/>
        <end position="519"/>
    </location>
</feature>
<evidence type="ECO:0000256" key="1">
    <source>
        <dbReference type="SAM" id="Coils"/>
    </source>
</evidence>
<evidence type="ECO:0000313" key="4">
    <source>
        <dbReference type="Proteomes" id="UP000636800"/>
    </source>
</evidence>
<dbReference type="AlphaFoldDB" id="A0A835QDL8"/>
<evidence type="ECO:0000256" key="2">
    <source>
        <dbReference type="SAM" id="MobiDB-lite"/>
    </source>
</evidence>
<organism evidence="3 4">
    <name type="scientific">Vanilla planifolia</name>
    <name type="common">Vanilla</name>
    <dbReference type="NCBI Taxonomy" id="51239"/>
    <lineage>
        <taxon>Eukaryota</taxon>
        <taxon>Viridiplantae</taxon>
        <taxon>Streptophyta</taxon>
        <taxon>Embryophyta</taxon>
        <taxon>Tracheophyta</taxon>
        <taxon>Spermatophyta</taxon>
        <taxon>Magnoliopsida</taxon>
        <taxon>Liliopsida</taxon>
        <taxon>Asparagales</taxon>
        <taxon>Orchidaceae</taxon>
        <taxon>Vanilloideae</taxon>
        <taxon>Vanilleae</taxon>
        <taxon>Vanilla</taxon>
    </lineage>
</organism>
<feature type="region of interest" description="Disordered" evidence="2">
    <location>
        <begin position="1"/>
        <end position="25"/>
    </location>
</feature>
<sequence>MAKKKKTTKADSGGLPPASDPSPIGNVENLKRLNSHLVDEVEKLRSVVAGAAGDFSTLSGIELDVSRLVLSNGVADVESRCASIIWQMEAERNVSLEKSEALQVKVDLGASKVREMEMRLLAEGEEKLGIQRKLDRALAEKNSMLSDLVEKRKKLEDLEKRVLQTEQGFEQANAEREVAEEDRRMLEDKLKKAQELQSVQDENIRLGICLQDRTHLVAKLTAEMEDMRRGKESEMVTLKAEIKANAEKLSTLEERCLQLEEIRNKLQSEVSSMQGHLDELKKDNAEVVNCLVDSSSAEKLVTELEQLDRRKELEKMHLEAENIASVAKLSTLEEIDVVVPLEEISCPLLKEVDSLKACFDELKEKLISCREDVEKSNVKLEEELERTRVELSQARKETSAIQNGSMLMVRQLTLQVNDLKEIAEVLHSMSVQNASYHSLRERSSVMEAKLVSAQKELNHKAEEVSALRLQVDELMKANLEEKHALNSMFVANDEKQGLVDSLTSKKASLEKKLKVLEMASERALSLLKETAEEVALGHLRTEEKKDESGFELDDDGTLQPFVEELKAIKVALMRRVTKDEDMNRDMEVLQLSVEEAEKSQGGVLKWLCPAATAAFAFVSLVYAARRS</sequence>